<dbReference type="GeneID" id="25910575"/>
<dbReference type="RefSeq" id="XP_014151368.1">
    <property type="nucleotide sequence ID" value="XM_014295893.1"/>
</dbReference>
<dbReference type="Proteomes" id="UP000054560">
    <property type="component" value="Unassembled WGS sequence"/>
</dbReference>
<gene>
    <name evidence="1" type="ORF">SARC_10071</name>
</gene>
<evidence type="ECO:0000313" key="2">
    <source>
        <dbReference type="Proteomes" id="UP000054560"/>
    </source>
</evidence>
<protein>
    <submittedName>
        <fullName evidence="1">Uncharacterized protein</fullName>
    </submittedName>
</protein>
<keyword evidence="2" id="KW-1185">Reference proteome</keyword>
<proteinExistence type="predicted"/>
<reference evidence="1 2" key="1">
    <citation type="submission" date="2011-02" db="EMBL/GenBank/DDBJ databases">
        <title>The Genome Sequence of Sphaeroforma arctica JP610.</title>
        <authorList>
            <consortium name="The Broad Institute Genome Sequencing Platform"/>
            <person name="Russ C."/>
            <person name="Cuomo C."/>
            <person name="Young S.K."/>
            <person name="Zeng Q."/>
            <person name="Gargeya S."/>
            <person name="Alvarado L."/>
            <person name="Berlin A."/>
            <person name="Chapman S.B."/>
            <person name="Chen Z."/>
            <person name="Freedman E."/>
            <person name="Gellesch M."/>
            <person name="Goldberg J."/>
            <person name="Griggs A."/>
            <person name="Gujja S."/>
            <person name="Heilman E."/>
            <person name="Heiman D."/>
            <person name="Howarth C."/>
            <person name="Mehta T."/>
            <person name="Neiman D."/>
            <person name="Pearson M."/>
            <person name="Roberts A."/>
            <person name="Saif S."/>
            <person name="Shea T."/>
            <person name="Shenoy N."/>
            <person name="Sisk P."/>
            <person name="Stolte C."/>
            <person name="Sykes S."/>
            <person name="White J."/>
            <person name="Yandava C."/>
            <person name="Burger G."/>
            <person name="Gray M.W."/>
            <person name="Holland P.W.H."/>
            <person name="King N."/>
            <person name="Lang F.B.F."/>
            <person name="Roger A.J."/>
            <person name="Ruiz-Trillo I."/>
            <person name="Haas B."/>
            <person name="Nusbaum C."/>
            <person name="Birren B."/>
        </authorList>
    </citation>
    <scope>NUCLEOTIDE SEQUENCE [LARGE SCALE GENOMIC DNA]</scope>
    <source>
        <strain evidence="1 2">JP610</strain>
    </source>
</reference>
<sequence>MSQKVVTTFLQHAIARFEVDQQDRNLESLAREILEPILPDEGEEEFASRTQLTIQRDQLSNVRLQIDGCAREYLMSQLTSGEREKSSEMHRTVKELKNIAGVDSMECIRMKIANSHMKENASVHQTGPHSMECIRMKISNSRTGMDAAIDQPEVGSVECFRMKVANSRVKEYNIVHKPIRLEQTVCLPRKVEACVLDCSKSPTQTLSDGAHKYPMDSTVPLENTLEFVKQRNKNAKLQAVIKKIRGSFVKDGGRNKRNRRRVSLPAPSWNVFGESLKGRASVDMLSVDV</sequence>
<name>A0A0L0FLV8_9EUKA</name>
<dbReference type="EMBL" id="KQ242723">
    <property type="protein sequence ID" value="KNC77466.1"/>
    <property type="molecule type" value="Genomic_DNA"/>
</dbReference>
<evidence type="ECO:0000313" key="1">
    <source>
        <dbReference type="EMBL" id="KNC77466.1"/>
    </source>
</evidence>
<dbReference type="AlphaFoldDB" id="A0A0L0FLV8"/>
<organism evidence="1 2">
    <name type="scientific">Sphaeroforma arctica JP610</name>
    <dbReference type="NCBI Taxonomy" id="667725"/>
    <lineage>
        <taxon>Eukaryota</taxon>
        <taxon>Ichthyosporea</taxon>
        <taxon>Ichthyophonida</taxon>
        <taxon>Sphaeroforma</taxon>
    </lineage>
</organism>
<accession>A0A0L0FLV8</accession>